<name>A0A124E5K1_MYCFO</name>
<organism evidence="1 2">
    <name type="scientific">Mycolicibacterium fortuitum subsp. acetamidolyticum</name>
    <dbReference type="NCBI Taxonomy" id="144550"/>
    <lineage>
        <taxon>Bacteria</taxon>
        <taxon>Bacillati</taxon>
        <taxon>Actinomycetota</taxon>
        <taxon>Actinomycetes</taxon>
        <taxon>Mycobacteriales</taxon>
        <taxon>Mycobacteriaceae</taxon>
        <taxon>Mycolicibacterium</taxon>
    </lineage>
</organism>
<sequence>METLRTVQDDVSAVRDFTSQVRALCAQLMANPFNTPAAEELLDLLSEEAPATDLALERILQAVIDGPPASNSVQLLDMLVGRCRYAAPDAPLVVGTAA</sequence>
<dbReference type="AlphaFoldDB" id="A0A124E5K1"/>
<reference evidence="2" key="2">
    <citation type="submission" date="2016-02" db="EMBL/GenBank/DDBJ databases">
        <title>Draft genome sequence of five rapidly growing Mycobacterium species.</title>
        <authorList>
            <person name="Katahira K."/>
            <person name="Gotou Y."/>
            <person name="Iida K."/>
            <person name="Ogura Y."/>
            <person name="Hayashi T."/>
        </authorList>
    </citation>
    <scope>NUCLEOTIDE SEQUENCE [LARGE SCALE GENOMIC DNA]</scope>
    <source>
        <strain evidence="2">JCM6368</strain>
    </source>
</reference>
<dbReference type="EMBL" id="BCSZ01000079">
    <property type="protein sequence ID" value="GAT06504.1"/>
    <property type="molecule type" value="Genomic_DNA"/>
</dbReference>
<gene>
    <name evidence="1" type="ORF">RMCFA_6615</name>
</gene>
<protein>
    <submittedName>
        <fullName evidence="1">Uncharacterized protein</fullName>
    </submittedName>
</protein>
<reference evidence="1 2" key="1">
    <citation type="journal article" date="2016" name="Genome Announc.">
        <title>Draft Genome Sequences of Five Rapidly Growing Mycobacterium Species, M. thermoresistibile, M. fortuitum subsp. acetamidolyticum, M. canariasense, M. brisbanense, and M. novocastrense.</title>
        <authorList>
            <person name="Katahira K."/>
            <person name="Ogura Y."/>
            <person name="Gotoh Y."/>
            <person name="Hayashi T."/>
        </authorList>
    </citation>
    <scope>NUCLEOTIDE SEQUENCE [LARGE SCALE GENOMIC DNA]</scope>
    <source>
        <strain evidence="1 2">JCM6368</strain>
    </source>
</reference>
<evidence type="ECO:0000313" key="1">
    <source>
        <dbReference type="EMBL" id="GAT06504.1"/>
    </source>
</evidence>
<evidence type="ECO:0000313" key="2">
    <source>
        <dbReference type="Proteomes" id="UP000069705"/>
    </source>
</evidence>
<dbReference type="Proteomes" id="UP000069705">
    <property type="component" value="Unassembled WGS sequence"/>
</dbReference>
<accession>A0A124E5K1</accession>
<proteinExistence type="predicted"/>
<comment type="caution">
    <text evidence="1">The sequence shown here is derived from an EMBL/GenBank/DDBJ whole genome shotgun (WGS) entry which is preliminary data.</text>
</comment>
<dbReference type="RefSeq" id="WP_061265675.1">
    <property type="nucleotide sequence ID" value="NZ_BCSZ01000079.1"/>
</dbReference>